<gene>
    <name evidence="2" type="ORF">LOTGIDRAFT_236469</name>
</gene>
<feature type="signal peptide" evidence="1">
    <location>
        <begin position="1"/>
        <end position="24"/>
    </location>
</feature>
<evidence type="ECO:0000256" key="1">
    <source>
        <dbReference type="SAM" id="SignalP"/>
    </source>
</evidence>
<evidence type="ECO:0000313" key="2">
    <source>
        <dbReference type="EMBL" id="ESO83605.1"/>
    </source>
</evidence>
<dbReference type="Proteomes" id="UP000030746">
    <property type="component" value="Unassembled WGS sequence"/>
</dbReference>
<dbReference type="GeneID" id="20250161"/>
<dbReference type="CTD" id="20250161"/>
<evidence type="ECO:0000313" key="3">
    <source>
        <dbReference type="Proteomes" id="UP000030746"/>
    </source>
</evidence>
<organism evidence="2 3">
    <name type="scientific">Lottia gigantea</name>
    <name type="common">Giant owl limpet</name>
    <dbReference type="NCBI Taxonomy" id="225164"/>
    <lineage>
        <taxon>Eukaryota</taxon>
        <taxon>Metazoa</taxon>
        <taxon>Spiralia</taxon>
        <taxon>Lophotrochozoa</taxon>
        <taxon>Mollusca</taxon>
        <taxon>Gastropoda</taxon>
        <taxon>Patellogastropoda</taxon>
        <taxon>Lottioidea</taxon>
        <taxon>Lottiidae</taxon>
        <taxon>Lottia</taxon>
    </lineage>
</organism>
<dbReference type="EMBL" id="KB203629">
    <property type="protein sequence ID" value="ESO83605.1"/>
    <property type="molecule type" value="Genomic_DNA"/>
</dbReference>
<proteinExistence type="predicted"/>
<dbReference type="RefSeq" id="XP_009065637.1">
    <property type="nucleotide sequence ID" value="XM_009067389.1"/>
</dbReference>
<dbReference type="KEGG" id="lgi:LOTGIDRAFT_236469"/>
<name>V3ZMC9_LOTGI</name>
<dbReference type="HOGENOM" id="CLU_1620924_0_0_1"/>
<feature type="chain" id="PRO_5004716159" evidence="1">
    <location>
        <begin position="25"/>
        <end position="164"/>
    </location>
</feature>
<keyword evidence="3" id="KW-1185">Reference proteome</keyword>
<protein>
    <submittedName>
        <fullName evidence="2">Uncharacterized protein</fullName>
    </submittedName>
</protein>
<sequence length="164" mass="18722">MYLKGNVLAVLCAVVVFLVMLVATKPTEKMIRLGPEMEREAFVKSIESILELVKKKQEDLGAKMPEDVGKDLVETIQYTLEIVKKEQVSDSASIEKNRFQIPEQARKPLMKSIQSTLENIQMVQACNDLLTAVCTFLASYYPRLYKMFCVCFKVEDCNWSKVLD</sequence>
<dbReference type="AlphaFoldDB" id="V3ZMC9"/>
<accession>V3ZMC9</accession>
<keyword evidence="1" id="KW-0732">Signal</keyword>
<reference evidence="2 3" key="1">
    <citation type="journal article" date="2013" name="Nature">
        <title>Insights into bilaterian evolution from three spiralian genomes.</title>
        <authorList>
            <person name="Simakov O."/>
            <person name="Marletaz F."/>
            <person name="Cho S.J."/>
            <person name="Edsinger-Gonzales E."/>
            <person name="Havlak P."/>
            <person name="Hellsten U."/>
            <person name="Kuo D.H."/>
            <person name="Larsson T."/>
            <person name="Lv J."/>
            <person name="Arendt D."/>
            <person name="Savage R."/>
            <person name="Osoegawa K."/>
            <person name="de Jong P."/>
            <person name="Grimwood J."/>
            <person name="Chapman J.A."/>
            <person name="Shapiro H."/>
            <person name="Aerts A."/>
            <person name="Otillar R.P."/>
            <person name="Terry A.Y."/>
            <person name="Boore J.L."/>
            <person name="Grigoriev I.V."/>
            <person name="Lindberg D.R."/>
            <person name="Seaver E.C."/>
            <person name="Weisblat D.A."/>
            <person name="Putnam N.H."/>
            <person name="Rokhsar D.S."/>
        </authorList>
    </citation>
    <scope>NUCLEOTIDE SEQUENCE [LARGE SCALE GENOMIC DNA]</scope>
</reference>